<dbReference type="EMBL" id="KI911148">
    <property type="protein sequence ID" value="ETS01436.1"/>
    <property type="molecule type" value="Genomic_DNA"/>
</dbReference>
<dbReference type="HOGENOM" id="CLU_353431_0_0_1"/>
<accession>A0A024SAB5</accession>
<feature type="compositionally biased region" description="Basic and acidic residues" evidence="1">
    <location>
        <begin position="577"/>
        <end position="587"/>
    </location>
</feature>
<feature type="compositionally biased region" description="Basic and acidic residues" evidence="1">
    <location>
        <begin position="271"/>
        <end position="282"/>
    </location>
</feature>
<evidence type="ECO:0000313" key="3">
    <source>
        <dbReference type="Proteomes" id="UP000024376"/>
    </source>
</evidence>
<feature type="compositionally biased region" description="Polar residues" evidence="1">
    <location>
        <begin position="389"/>
        <end position="401"/>
    </location>
</feature>
<gene>
    <name evidence="2" type="ORF">M419DRAFT_80433</name>
</gene>
<dbReference type="OrthoDB" id="5209965at2759"/>
<feature type="compositionally biased region" description="Basic and acidic residues" evidence="1">
    <location>
        <begin position="334"/>
        <end position="357"/>
    </location>
</feature>
<feature type="compositionally biased region" description="Polar residues" evidence="1">
    <location>
        <begin position="629"/>
        <end position="651"/>
    </location>
</feature>
<sequence>MDYPEINDPTTPIKDAMFLDGPPDDIDFVRSGYVVSRIRELNVKTSNTNLKAQSLPYVKDAREDVTYCSPACQRTRLEVSASPPVGHSYPGLRIYDDHVDDNGVAWEVAATSSHKFNVKPSLRVSKSSNSVALHSPTRGPDRFRNSQKSNESVVNRADEARSGFKSPMRSRANLRASLPPFQTVHEVLDSSKKEQQDALDMFDMYGVSRPDGWLSRESERQQAAGMKSVQVCHSCGGYLHTRARCARCGHEFCVKCRTELVSSLSTNAQAQRERGSGEKISKQEAWGRGITHSQSAANLSEPVLDRARAIQRLSHSKSSDAVASYHRGSGCSHAEAERQGHEQLRHERRQRLEKSHSEIINSEQHYSCPSCYVNNDRSRHSICFIARQSQSGQQPITQNDTGDGATYKSKSKDSFNPAHRRLEANERAMLASSNSSGYTTAEPMQKLEREVLSEKRATAPSSRSKTRGTWHDKATRQRMPGPASGPTAHAQQVTEDDTFWTGSERSGTPQRYNVPQSAECGHQNIPRLTLEGKELESEVSRSSTSAPGEVVWRTPATSRHISPSGTDDDMPQPQGHFKLDEQTRNSREQQPQVQPPPERGSPVRRANNPTPETGDRSGGKTLGSRGSFRATSRGKSPQQTIESSDPSTWKQQLRKLNDTPGSRSGSPRKDDTVSSPDFERRLRQFPAAATNDKPLAGSMIDNENKMASDTTGGDSELPTSHHVCEWRTRYLGLSSAFDKLKVELDETLEQQENQRVTEEDSQRHRYDDDGIEGLTIIVHRRFREDLVLNTDLKDD</sequence>
<dbReference type="KEGG" id="trr:M419DRAFT_80433"/>
<organism evidence="2 3">
    <name type="scientific">Hypocrea jecorina (strain ATCC 56765 / BCRC 32924 / NRRL 11460 / Rut C-30)</name>
    <name type="common">Trichoderma reesei</name>
    <dbReference type="NCBI Taxonomy" id="1344414"/>
    <lineage>
        <taxon>Eukaryota</taxon>
        <taxon>Fungi</taxon>
        <taxon>Dikarya</taxon>
        <taxon>Ascomycota</taxon>
        <taxon>Pezizomycotina</taxon>
        <taxon>Sordariomycetes</taxon>
        <taxon>Hypocreomycetidae</taxon>
        <taxon>Hypocreales</taxon>
        <taxon>Hypocreaceae</taxon>
        <taxon>Trichoderma</taxon>
    </lineage>
</organism>
<feature type="compositionally biased region" description="Basic and acidic residues" evidence="1">
    <location>
        <begin position="667"/>
        <end position="682"/>
    </location>
</feature>
<reference evidence="3" key="1">
    <citation type="journal article" date="2013" name="Ind. Biotechnol.">
        <title>Comparative genomics analysis of Trichoderma reesei strains.</title>
        <authorList>
            <person name="Koike H."/>
            <person name="Aerts A."/>
            <person name="LaButti K."/>
            <person name="Grigoriev I.V."/>
            <person name="Baker S.E."/>
        </authorList>
    </citation>
    <scope>NUCLEOTIDE SEQUENCE [LARGE SCALE GENOMIC DNA]</scope>
    <source>
        <strain evidence="3">ATCC 56765 / BCRC 32924 / NRRL 11460 / Rut C-30</strain>
    </source>
</reference>
<dbReference type="Proteomes" id="UP000024376">
    <property type="component" value="Unassembled WGS sequence"/>
</dbReference>
<feature type="compositionally biased region" description="Polar residues" evidence="1">
    <location>
        <begin position="500"/>
        <end position="516"/>
    </location>
</feature>
<evidence type="ECO:0000256" key="1">
    <source>
        <dbReference type="SAM" id="MobiDB-lite"/>
    </source>
</evidence>
<dbReference type="CDD" id="cd20335">
    <property type="entry name" value="BRcat_RBR"/>
    <property type="match status" value="1"/>
</dbReference>
<proteinExistence type="predicted"/>
<protein>
    <submittedName>
        <fullName evidence="2">Uncharacterized protein</fullName>
    </submittedName>
</protein>
<feature type="region of interest" description="Disordered" evidence="1">
    <location>
        <begin position="451"/>
        <end position="719"/>
    </location>
</feature>
<feature type="region of interest" description="Disordered" evidence="1">
    <location>
        <begin position="127"/>
        <end position="167"/>
    </location>
</feature>
<dbReference type="AlphaFoldDB" id="A0A024SAB5"/>
<feature type="region of interest" description="Disordered" evidence="1">
    <location>
        <begin position="389"/>
        <end position="417"/>
    </location>
</feature>
<feature type="compositionally biased region" description="Basic and acidic residues" evidence="1">
    <location>
        <begin position="530"/>
        <end position="539"/>
    </location>
</feature>
<feature type="region of interest" description="Disordered" evidence="1">
    <location>
        <begin position="266"/>
        <end position="289"/>
    </location>
</feature>
<dbReference type="SUPFAM" id="SSF57903">
    <property type="entry name" value="FYVE/PHD zinc finger"/>
    <property type="match status" value="1"/>
</dbReference>
<feature type="compositionally biased region" description="Polar residues" evidence="1">
    <location>
        <begin position="555"/>
        <end position="565"/>
    </location>
</feature>
<name>A0A024SAB5_HYPJR</name>
<evidence type="ECO:0000313" key="2">
    <source>
        <dbReference type="EMBL" id="ETS01436.1"/>
    </source>
</evidence>
<dbReference type="InterPro" id="IPR011011">
    <property type="entry name" value="Znf_FYVE_PHD"/>
</dbReference>
<feature type="region of interest" description="Disordered" evidence="1">
    <location>
        <begin position="315"/>
        <end position="358"/>
    </location>
</feature>